<name>A0AA48HSS8_9FLAO</name>
<organism evidence="1 2">
    <name type="scientific">Flagellimonas marinaquae</name>
    <dbReference type="NCBI Taxonomy" id="254955"/>
    <lineage>
        <taxon>Bacteria</taxon>
        <taxon>Pseudomonadati</taxon>
        <taxon>Bacteroidota</taxon>
        <taxon>Flavobacteriia</taxon>
        <taxon>Flavobacteriales</taxon>
        <taxon>Flavobacteriaceae</taxon>
        <taxon>Flagellimonas</taxon>
    </lineage>
</organism>
<reference evidence="1 2" key="1">
    <citation type="submission" date="2023-01" db="EMBL/GenBank/DDBJ databases">
        <title>Complete genome sequence of Muricauda aquimarina strain IFOP_LL357.</title>
        <authorList>
            <person name="Gajardo G."/>
            <person name="Ueki S."/>
            <person name="Maruyama F."/>
        </authorList>
    </citation>
    <scope>NUCLEOTIDE SEQUENCE [LARGE SCALE GENOMIC DNA]</scope>
    <source>
        <strain evidence="1 2">IFOP_LL357</strain>
    </source>
</reference>
<evidence type="ECO:0000313" key="2">
    <source>
        <dbReference type="Proteomes" id="UP001330184"/>
    </source>
</evidence>
<accession>A0AA48HSS8</accession>
<keyword evidence="2" id="KW-1185">Reference proteome</keyword>
<dbReference type="AlphaFoldDB" id="A0AA48HSS8"/>
<sequence length="207" mass="23116">MGKGKLLFIFLNVLVIGVGFGQELRFDPDVVLGNRSITYKHLVKYTLNQKLTVDNLTLFDTEYNTDENNLFFIRNTVSYSVFKNMSANAAIGIKNPGAFSTLSMSYTYRSPNFIGIYTVGGTYQKGVSLEQSLVMSYMPVLGKGNRGYLNLLATANLNSNGYTRGLQQVKVGIQKDLLTTGIAVNIDQFNNAKRTLTNFGIFFKYNF</sequence>
<gene>
    <name evidence="1" type="ORF">MACH07_25630</name>
</gene>
<dbReference type="Proteomes" id="UP001330184">
    <property type="component" value="Chromosome"/>
</dbReference>
<protein>
    <submittedName>
        <fullName evidence="1">Uncharacterized protein</fullName>
    </submittedName>
</protein>
<proteinExistence type="predicted"/>
<dbReference type="EMBL" id="AP027268">
    <property type="protein sequence ID" value="BDW93731.1"/>
    <property type="molecule type" value="Genomic_DNA"/>
</dbReference>
<evidence type="ECO:0000313" key="1">
    <source>
        <dbReference type="EMBL" id="BDW93731.1"/>
    </source>
</evidence>
<dbReference type="RefSeq" id="WP_338194515.1">
    <property type="nucleotide sequence ID" value="NZ_AP027268.1"/>
</dbReference>